<comment type="pathway">
    <text evidence="7">Metabolic intermediate biosynthesis; chorismate biosynthesis; chorismate from D-erythrose 4-phosphate and phosphoenolpyruvate: step 5/7.</text>
</comment>
<comment type="similarity">
    <text evidence="7">Belongs to the shikimate kinase family.</text>
</comment>
<dbReference type="PANTHER" id="PTHR21087">
    <property type="entry name" value="SHIKIMATE KINASE"/>
    <property type="match status" value="1"/>
</dbReference>
<feature type="binding site" evidence="7">
    <location>
        <position position="154"/>
    </location>
    <ligand>
        <name>ATP</name>
        <dbReference type="ChEBI" id="CHEBI:30616"/>
    </ligand>
</feature>
<keyword evidence="9" id="KW-1185">Reference proteome</keyword>
<evidence type="ECO:0000313" key="9">
    <source>
        <dbReference type="Proteomes" id="UP000217171"/>
    </source>
</evidence>
<dbReference type="Pfam" id="PF01202">
    <property type="entry name" value="SKI"/>
    <property type="match status" value="1"/>
</dbReference>
<keyword evidence="4 7" id="KW-0418">Kinase</keyword>
<evidence type="ECO:0000256" key="3">
    <source>
        <dbReference type="ARBA" id="ARBA00022741"/>
    </source>
</evidence>
<dbReference type="InterPro" id="IPR000623">
    <property type="entry name" value="Shikimate_kinase/TSH1"/>
</dbReference>
<dbReference type="Proteomes" id="UP000217171">
    <property type="component" value="Chromosome"/>
</dbReference>
<dbReference type="GO" id="GO:0005829">
    <property type="term" value="C:cytosol"/>
    <property type="evidence" value="ECO:0007669"/>
    <property type="project" value="TreeGrafter"/>
</dbReference>
<evidence type="ECO:0000313" key="8">
    <source>
        <dbReference type="EMBL" id="ASY13298.1"/>
    </source>
</evidence>
<dbReference type="GO" id="GO:0004765">
    <property type="term" value="F:shikimate kinase activity"/>
    <property type="evidence" value="ECO:0007669"/>
    <property type="project" value="UniProtKB-UniRule"/>
</dbReference>
<accession>A0A249K930</accession>
<dbReference type="EMBL" id="CP016771">
    <property type="protein sequence ID" value="ASY13298.1"/>
    <property type="molecule type" value="Genomic_DNA"/>
</dbReference>
<dbReference type="RefSeq" id="WP_095672378.1">
    <property type="nucleotide sequence ID" value="NZ_CP016771.1"/>
</dbReference>
<gene>
    <name evidence="7" type="primary">aroK</name>
    <name evidence="8" type="ORF">B1s21160_02965</name>
</gene>
<keyword evidence="3 7" id="KW-0547">Nucleotide-binding</keyword>
<feature type="binding site" evidence="7">
    <location>
        <position position="119"/>
    </location>
    <ligand>
        <name>ATP</name>
        <dbReference type="ChEBI" id="CHEBI:30616"/>
    </ligand>
</feature>
<evidence type="ECO:0000256" key="5">
    <source>
        <dbReference type="ARBA" id="ARBA00022840"/>
    </source>
</evidence>
<evidence type="ECO:0000256" key="6">
    <source>
        <dbReference type="ARBA" id="ARBA00023141"/>
    </source>
</evidence>
<dbReference type="AlphaFoldDB" id="A0A249K930"/>
<dbReference type="PRINTS" id="PR01100">
    <property type="entry name" value="SHIKIMTKNASE"/>
</dbReference>
<sequence length="171" mass="18640">MLNKVVLIGPPGAGKSSIGKALAKELGIGFIDSDNEIEKLANKKIAEIFVDDGEPAFRKMEIEVVSKLLVDFSGVIALGGGAPINLEIQDQLHGADFPIVFIDVSISQAANRIGFNKDRPLLLINPRQQWMSLMSERRPIYERLATQTVSSDSQKPAEVAKTISEKLKAKL</sequence>
<feature type="binding site" evidence="7">
    <location>
        <position position="34"/>
    </location>
    <ligand>
        <name>substrate</name>
    </ligand>
</feature>
<evidence type="ECO:0000256" key="2">
    <source>
        <dbReference type="ARBA" id="ARBA00022679"/>
    </source>
</evidence>
<feature type="binding site" evidence="7">
    <location>
        <position position="137"/>
    </location>
    <ligand>
        <name>substrate</name>
    </ligand>
</feature>
<proteinExistence type="inferred from homology"/>
<comment type="cofactor">
    <cofactor evidence="7">
        <name>Mg(2+)</name>
        <dbReference type="ChEBI" id="CHEBI:18420"/>
    </cofactor>
    <text evidence="7">Binds 1 Mg(2+) ion per subunit.</text>
</comment>
<name>A0A249K930_9ACTN</name>
<comment type="subunit">
    <text evidence="7">Monomer.</text>
</comment>
<protein>
    <recommendedName>
        <fullName evidence="7">Shikimate kinase</fullName>
        <shortName evidence="7">SK</shortName>
        <ecNumber evidence="7">2.7.1.71</ecNumber>
    </recommendedName>
</protein>
<evidence type="ECO:0000256" key="7">
    <source>
        <dbReference type="HAMAP-Rule" id="MF_00109"/>
    </source>
</evidence>
<dbReference type="GO" id="GO:0000287">
    <property type="term" value="F:magnesium ion binding"/>
    <property type="evidence" value="ECO:0007669"/>
    <property type="project" value="UniProtKB-UniRule"/>
</dbReference>
<dbReference type="InterPro" id="IPR027417">
    <property type="entry name" value="P-loop_NTPase"/>
</dbReference>
<dbReference type="OrthoDB" id="9800332at2"/>
<organism evidence="8 9">
    <name type="scientific">Candidatus Nanopelagicus hibericus</name>
    <dbReference type="NCBI Taxonomy" id="1884915"/>
    <lineage>
        <taxon>Bacteria</taxon>
        <taxon>Bacillati</taxon>
        <taxon>Actinomycetota</taxon>
        <taxon>Actinomycetes</taxon>
        <taxon>Candidatus Nanopelagicales</taxon>
        <taxon>Candidatus Nanopelagicaceae</taxon>
        <taxon>Candidatus Nanopelagicus</taxon>
    </lineage>
</organism>
<dbReference type="GO" id="GO:0008652">
    <property type="term" value="P:amino acid biosynthetic process"/>
    <property type="evidence" value="ECO:0007669"/>
    <property type="project" value="UniProtKB-KW"/>
</dbReference>
<reference evidence="8 9" key="1">
    <citation type="submission" date="2016-07" db="EMBL/GenBank/DDBJ databases">
        <title>High microdiversification within the ubiquitous acI lineage of Actinobacteria.</title>
        <authorList>
            <person name="Neuenschwander S.M."/>
            <person name="Salcher M."/>
            <person name="Ghai R."/>
            <person name="Pernthaler J."/>
        </authorList>
    </citation>
    <scope>NUCLEOTIDE SEQUENCE [LARGE SCALE GENOMIC DNA]</scope>
    <source>
        <strain evidence="8">MMS-21-160</strain>
    </source>
</reference>
<dbReference type="KEGG" id="nhi:B1s21160_02965"/>
<evidence type="ECO:0000256" key="4">
    <source>
        <dbReference type="ARBA" id="ARBA00022777"/>
    </source>
</evidence>
<keyword evidence="1 7" id="KW-0028">Amino-acid biosynthesis</keyword>
<feature type="binding site" evidence="7">
    <location>
        <position position="16"/>
    </location>
    <ligand>
        <name>Mg(2+)</name>
        <dbReference type="ChEBI" id="CHEBI:18420"/>
    </ligand>
</feature>
<dbReference type="InterPro" id="IPR031322">
    <property type="entry name" value="Shikimate/glucono_kinase"/>
</dbReference>
<keyword evidence="7" id="KW-0963">Cytoplasm</keyword>
<dbReference type="GO" id="GO:0005524">
    <property type="term" value="F:ATP binding"/>
    <property type="evidence" value="ECO:0007669"/>
    <property type="project" value="UniProtKB-UniRule"/>
</dbReference>
<dbReference type="HAMAP" id="MF_00109">
    <property type="entry name" value="Shikimate_kinase"/>
    <property type="match status" value="1"/>
</dbReference>
<comment type="subcellular location">
    <subcellularLocation>
        <location evidence="7">Cytoplasm</location>
    </subcellularLocation>
</comment>
<keyword evidence="7" id="KW-0479">Metal-binding</keyword>
<comment type="function">
    <text evidence="7">Catalyzes the specific phosphorylation of the 3-hydroxyl group of shikimic acid using ATP as a cosubstrate.</text>
</comment>
<keyword evidence="7" id="KW-0460">Magnesium</keyword>
<feature type="binding site" evidence="7">
    <location>
        <begin position="12"/>
        <end position="17"/>
    </location>
    <ligand>
        <name>ATP</name>
        <dbReference type="ChEBI" id="CHEBI:30616"/>
    </ligand>
</feature>
<dbReference type="GO" id="GO:0009423">
    <property type="term" value="P:chorismate biosynthetic process"/>
    <property type="evidence" value="ECO:0007669"/>
    <property type="project" value="UniProtKB-UniRule"/>
</dbReference>
<dbReference type="CDD" id="cd00464">
    <property type="entry name" value="SK"/>
    <property type="match status" value="1"/>
</dbReference>
<evidence type="ECO:0000256" key="1">
    <source>
        <dbReference type="ARBA" id="ARBA00022605"/>
    </source>
</evidence>
<dbReference type="EC" id="2.7.1.71" evidence="7"/>
<feature type="binding site" evidence="7">
    <location>
        <position position="80"/>
    </location>
    <ligand>
        <name>substrate</name>
    </ligand>
</feature>
<feature type="binding site" evidence="7">
    <location>
        <position position="58"/>
    </location>
    <ligand>
        <name>substrate</name>
    </ligand>
</feature>
<dbReference type="PANTHER" id="PTHR21087:SF16">
    <property type="entry name" value="SHIKIMATE KINASE 1, CHLOROPLASTIC"/>
    <property type="match status" value="1"/>
</dbReference>
<dbReference type="Gene3D" id="3.40.50.300">
    <property type="entry name" value="P-loop containing nucleotide triphosphate hydrolases"/>
    <property type="match status" value="1"/>
</dbReference>
<keyword evidence="2 7" id="KW-0808">Transferase</keyword>
<dbReference type="GO" id="GO:0009073">
    <property type="term" value="P:aromatic amino acid family biosynthetic process"/>
    <property type="evidence" value="ECO:0007669"/>
    <property type="project" value="UniProtKB-KW"/>
</dbReference>
<dbReference type="SUPFAM" id="SSF52540">
    <property type="entry name" value="P-loop containing nucleoside triphosphate hydrolases"/>
    <property type="match status" value="1"/>
</dbReference>
<dbReference type="UniPathway" id="UPA00053">
    <property type="reaction ID" value="UER00088"/>
</dbReference>
<keyword evidence="6 7" id="KW-0057">Aromatic amino acid biosynthesis</keyword>
<comment type="catalytic activity">
    <reaction evidence="7">
        <text>shikimate + ATP = 3-phosphoshikimate + ADP + H(+)</text>
        <dbReference type="Rhea" id="RHEA:13121"/>
        <dbReference type="ChEBI" id="CHEBI:15378"/>
        <dbReference type="ChEBI" id="CHEBI:30616"/>
        <dbReference type="ChEBI" id="CHEBI:36208"/>
        <dbReference type="ChEBI" id="CHEBI:145989"/>
        <dbReference type="ChEBI" id="CHEBI:456216"/>
        <dbReference type="EC" id="2.7.1.71"/>
    </reaction>
</comment>
<keyword evidence="5 7" id="KW-0067">ATP-binding</keyword>